<comment type="caution">
    <text evidence="2">The sequence shown here is derived from an EMBL/GenBank/DDBJ whole genome shotgun (WGS) entry which is preliminary data.</text>
</comment>
<keyword evidence="2" id="KW-0808">Transferase</keyword>
<dbReference type="AlphaFoldDB" id="A0A841K201"/>
<dbReference type="Pfam" id="PF00534">
    <property type="entry name" value="Glycos_transf_1"/>
    <property type="match status" value="1"/>
</dbReference>
<protein>
    <submittedName>
        <fullName evidence="2">Glycosyltransferase involved in cell wall biosynthesis</fullName>
    </submittedName>
</protein>
<organism evidence="2 3">
    <name type="scientific">Silvibacterium bohemicum</name>
    <dbReference type="NCBI Taxonomy" id="1577686"/>
    <lineage>
        <taxon>Bacteria</taxon>
        <taxon>Pseudomonadati</taxon>
        <taxon>Acidobacteriota</taxon>
        <taxon>Terriglobia</taxon>
        <taxon>Terriglobales</taxon>
        <taxon>Acidobacteriaceae</taxon>
        <taxon>Silvibacterium</taxon>
    </lineage>
</organism>
<feature type="domain" description="Glycosyl transferase family 1" evidence="1">
    <location>
        <begin position="186"/>
        <end position="327"/>
    </location>
</feature>
<name>A0A841K201_9BACT</name>
<dbReference type="Proteomes" id="UP000538666">
    <property type="component" value="Unassembled WGS sequence"/>
</dbReference>
<dbReference type="InterPro" id="IPR050194">
    <property type="entry name" value="Glycosyltransferase_grp1"/>
</dbReference>
<evidence type="ECO:0000259" key="1">
    <source>
        <dbReference type="Pfam" id="PF00534"/>
    </source>
</evidence>
<accession>A0A841K201</accession>
<evidence type="ECO:0000313" key="3">
    <source>
        <dbReference type="Proteomes" id="UP000538666"/>
    </source>
</evidence>
<dbReference type="EMBL" id="JACHEK010000006">
    <property type="protein sequence ID" value="MBB6145201.1"/>
    <property type="molecule type" value="Genomic_DNA"/>
</dbReference>
<evidence type="ECO:0000313" key="2">
    <source>
        <dbReference type="EMBL" id="MBB6145201.1"/>
    </source>
</evidence>
<gene>
    <name evidence="2" type="ORF">HNQ77_003159</name>
</gene>
<dbReference type="RefSeq" id="WP_184084964.1">
    <property type="nucleotide sequence ID" value="NZ_JACHEK010000006.1"/>
</dbReference>
<sequence>MLTRDRHRVSIEAAQLAEPIPNLRFIYLEVRRVPYKIIGLSVYPFYWAWQLKAYLLIKKLEDLSSFDCIHHITYASYRTPFFLAWLGVPSIFGPVGGGEVAPVRMTKGMSLKGKIHEFARIGLNIASSLAPMDGLVWRHPALILTATQETRLLVPEKYRSKCKVLPTITTPAVTNEKNGRRTSGRRPYRVLFVGRLLEWKGVQFAIRALAIARKTVPDILLTIIGDGQYEASLRALEKTESLQGSIEWIARMPRAEVLDEYEKHDLFVLPSLHDSGGMVLLEALAHGTPVVCLKLGGPGVIVDSSCGAAIDVSKRSVEEVIQAFADQLVRFANMSEAEAELIRAGTRPRAAEFTVDEVVGKAYEWFSEIIAQSPSQSFIKKAKVPGAESA</sequence>
<dbReference type="Gene3D" id="3.40.50.2000">
    <property type="entry name" value="Glycogen Phosphorylase B"/>
    <property type="match status" value="2"/>
</dbReference>
<dbReference type="PANTHER" id="PTHR45947">
    <property type="entry name" value="SULFOQUINOVOSYL TRANSFERASE SQD2"/>
    <property type="match status" value="1"/>
</dbReference>
<reference evidence="2 3" key="1">
    <citation type="submission" date="2020-08" db="EMBL/GenBank/DDBJ databases">
        <title>Genomic Encyclopedia of Type Strains, Phase IV (KMG-IV): sequencing the most valuable type-strain genomes for metagenomic binning, comparative biology and taxonomic classification.</title>
        <authorList>
            <person name="Goeker M."/>
        </authorList>
    </citation>
    <scope>NUCLEOTIDE SEQUENCE [LARGE SCALE GENOMIC DNA]</scope>
    <source>
        <strain evidence="2 3">DSM 103733</strain>
    </source>
</reference>
<dbReference type="PANTHER" id="PTHR45947:SF14">
    <property type="entry name" value="SLL1723 PROTEIN"/>
    <property type="match status" value="1"/>
</dbReference>
<keyword evidence="3" id="KW-1185">Reference proteome</keyword>
<proteinExistence type="predicted"/>
<dbReference type="GO" id="GO:0016757">
    <property type="term" value="F:glycosyltransferase activity"/>
    <property type="evidence" value="ECO:0007669"/>
    <property type="project" value="InterPro"/>
</dbReference>
<dbReference type="CDD" id="cd03801">
    <property type="entry name" value="GT4_PimA-like"/>
    <property type="match status" value="1"/>
</dbReference>
<dbReference type="InterPro" id="IPR001296">
    <property type="entry name" value="Glyco_trans_1"/>
</dbReference>
<dbReference type="SUPFAM" id="SSF53756">
    <property type="entry name" value="UDP-Glycosyltransferase/glycogen phosphorylase"/>
    <property type="match status" value="1"/>
</dbReference>